<keyword evidence="17" id="KW-1185">Reference proteome</keyword>
<dbReference type="SUPFAM" id="SSF49503">
    <property type="entry name" value="Cupredoxins"/>
    <property type="match status" value="1"/>
</dbReference>
<comment type="caution">
    <text evidence="16">The sequence shown here is derived from an EMBL/GenBank/DDBJ whole genome shotgun (WGS) entry which is preliminary data.</text>
</comment>
<keyword evidence="9" id="KW-0186">Copper</keyword>
<dbReference type="RefSeq" id="WP_258846682.1">
    <property type="nucleotide sequence ID" value="NZ_JANUGX010000021.1"/>
</dbReference>
<dbReference type="CDD" id="cd04213">
    <property type="entry name" value="CuRO_CcO_Caa3_II"/>
    <property type="match status" value="1"/>
</dbReference>
<protein>
    <submittedName>
        <fullName evidence="16">C-type cytochrome</fullName>
    </submittedName>
</protein>
<dbReference type="PANTHER" id="PTHR22888">
    <property type="entry name" value="CYTOCHROME C OXIDASE, SUBUNIT II"/>
    <property type="match status" value="1"/>
</dbReference>
<dbReference type="Gene3D" id="2.60.40.420">
    <property type="entry name" value="Cupredoxins - blue copper proteins"/>
    <property type="match status" value="1"/>
</dbReference>
<evidence type="ECO:0000256" key="13">
    <source>
        <dbReference type="SAM" id="Phobius"/>
    </source>
</evidence>
<evidence type="ECO:0000256" key="5">
    <source>
        <dbReference type="ARBA" id="ARBA00022617"/>
    </source>
</evidence>
<evidence type="ECO:0000259" key="15">
    <source>
        <dbReference type="PROSITE" id="PS51007"/>
    </source>
</evidence>
<accession>A0ABT2A9M6</accession>
<evidence type="ECO:0000256" key="6">
    <source>
        <dbReference type="ARBA" id="ARBA00022723"/>
    </source>
</evidence>
<dbReference type="InterPro" id="IPR002429">
    <property type="entry name" value="CcO_II-like_C"/>
</dbReference>
<dbReference type="InterPro" id="IPR045187">
    <property type="entry name" value="CcO_II"/>
</dbReference>
<evidence type="ECO:0000256" key="3">
    <source>
        <dbReference type="ARBA" id="ARBA00007866"/>
    </source>
</evidence>
<dbReference type="Pfam" id="PF00034">
    <property type="entry name" value="Cytochrom_C"/>
    <property type="match status" value="1"/>
</dbReference>
<proteinExistence type="inferred from homology"/>
<evidence type="ECO:0000256" key="12">
    <source>
        <dbReference type="PROSITE-ProRule" id="PRU00433"/>
    </source>
</evidence>
<dbReference type="PROSITE" id="PS51007">
    <property type="entry name" value="CYTC"/>
    <property type="match status" value="1"/>
</dbReference>
<keyword evidence="13" id="KW-1133">Transmembrane helix</keyword>
<dbReference type="Proteomes" id="UP001205560">
    <property type="component" value="Unassembled WGS sequence"/>
</dbReference>
<evidence type="ECO:0000256" key="1">
    <source>
        <dbReference type="ARBA" id="ARBA00004370"/>
    </source>
</evidence>
<feature type="domain" description="Cytochrome c" evidence="15">
    <location>
        <begin position="231"/>
        <end position="322"/>
    </location>
</feature>
<feature type="transmembrane region" description="Helical" evidence="13">
    <location>
        <begin position="25"/>
        <end position="48"/>
    </location>
</feature>
<evidence type="ECO:0000259" key="14">
    <source>
        <dbReference type="PROSITE" id="PS50857"/>
    </source>
</evidence>
<evidence type="ECO:0000256" key="8">
    <source>
        <dbReference type="ARBA" id="ARBA00023004"/>
    </source>
</evidence>
<dbReference type="PROSITE" id="PS50857">
    <property type="entry name" value="COX2_CUA"/>
    <property type="match status" value="1"/>
</dbReference>
<keyword evidence="7" id="KW-0249">Electron transport</keyword>
<comment type="subcellular location">
    <subcellularLocation>
        <location evidence="1">Membrane</location>
    </subcellularLocation>
    <subcellularLocation>
        <location evidence="2">Periplasm</location>
    </subcellularLocation>
</comment>
<dbReference type="EMBL" id="JANUGX010000021">
    <property type="protein sequence ID" value="MCS0590909.1"/>
    <property type="molecule type" value="Genomic_DNA"/>
</dbReference>
<feature type="domain" description="Cytochrome oxidase subunit II copper A binding" evidence="14">
    <location>
        <begin position="104"/>
        <end position="220"/>
    </location>
</feature>
<dbReference type="PROSITE" id="PS00078">
    <property type="entry name" value="COX2"/>
    <property type="match status" value="1"/>
</dbReference>
<dbReference type="InterPro" id="IPR001505">
    <property type="entry name" value="Copper_CuA"/>
</dbReference>
<reference evidence="16 17" key="1">
    <citation type="submission" date="2022-08" db="EMBL/GenBank/DDBJ databases">
        <title>Reclassification of Massilia species as members of the genera Telluria, Duganella, Pseudoduganella, Mokoshia gen. nov. and Zemynaea gen. nov. using orthogonal and non-orthogonal genome-based approaches.</title>
        <authorList>
            <person name="Bowman J.P."/>
        </authorList>
    </citation>
    <scope>NUCLEOTIDE SEQUENCE [LARGE SCALE GENOMIC DNA]</scope>
    <source>
        <strain evidence="16 17">LMG 28164</strain>
    </source>
</reference>
<organism evidence="16 17">
    <name type="scientific">Massilia norwichensis</name>
    <dbReference type="NCBI Taxonomy" id="1442366"/>
    <lineage>
        <taxon>Bacteria</taxon>
        <taxon>Pseudomonadati</taxon>
        <taxon>Pseudomonadota</taxon>
        <taxon>Betaproteobacteria</taxon>
        <taxon>Burkholderiales</taxon>
        <taxon>Oxalobacteraceae</taxon>
        <taxon>Telluria group</taxon>
        <taxon>Massilia</taxon>
    </lineage>
</organism>
<dbReference type="SUPFAM" id="SSF46626">
    <property type="entry name" value="Cytochrome c"/>
    <property type="match status" value="1"/>
</dbReference>
<evidence type="ECO:0000256" key="9">
    <source>
        <dbReference type="ARBA" id="ARBA00023008"/>
    </source>
</evidence>
<evidence type="ECO:0000313" key="17">
    <source>
        <dbReference type="Proteomes" id="UP001205560"/>
    </source>
</evidence>
<evidence type="ECO:0000256" key="10">
    <source>
        <dbReference type="ARBA" id="ARBA00023136"/>
    </source>
</evidence>
<name>A0ABT2A9M6_9BURK</name>
<gene>
    <name evidence="16" type="ORF">NX782_17105</name>
</gene>
<feature type="transmembrane region" description="Helical" evidence="13">
    <location>
        <begin position="69"/>
        <end position="90"/>
    </location>
</feature>
<evidence type="ECO:0000313" key="16">
    <source>
        <dbReference type="EMBL" id="MCS0590909.1"/>
    </source>
</evidence>
<dbReference type="InterPro" id="IPR009056">
    <property type="entry name" value="Cyt_c-like_dom"/>
</dbReference>
<dbReference type="Pfam" id="PF00116">
    <property type="entry name" value="COX2"/>
    <property type="match status" value="1"/>
</dbReference>
<keyword evidence="13" id="KW-0812">Transmembrane</keyword>
<evidence type="ECO:0000256" key="11">
    <source>
        <dbReference type="ARBA" id="ARBA00047816"/>
    </source>
</evidence>
<keyword evidence="10 13" id="KW-0472">Membrane</keyword>
<dbReference type="InterPro" id="IPR036909">
    <property type="entry name" value="Cyt_c-like_dom_sf"/>
</dbReference>
<comment type="similarity">
    <text evidence="3">Belongs to the cytochrome c oxidase subunit 2 family.</text>
</comment>
<evidence type="ECO:0000256" key="4">
    <source>
        <dbReference type="ARBA" id="ARBA00022448"/>
    </source>
</evidence>
<dbReference type="InterPro" id="IPR008972">
    <property type="entry name" value="Cupredoxin"/>
</dbReference>
<dbReference type="PANTHER" id="PTHR22888:SF9">
    <property type="entry name" value="CYTOCHROME C OXIDASE SUBUNIT 2"/>
    <property type="match status" value="1"/>
</dbReference>
<evidence type="ECO:0000256" key="7">
    <source>
        <dbReference type="ARBA" id="ARBA00022982"/>
    </source>
</evidence>
<keyword evidence="6 12" id="KW-0479">Metal-binding</keyword>
<comment type="catalytic activity">
    <reaction evidence="11">
        <text>4 Fe(II)-[cytochrome c] + O2 + 8 H(+)(in) = 4 Fe(III)-[cytochrome c] + 2 H2O + 4 H(+)(out)</text>
        <dbReference type="Rhea" id="RHEA:11436"/>
        <dbReference type="Rhea" id="RHEA-COMP:10350"/>
        <dbReference type="Rhea" id="RHEA-COMP:14399"/>
        <dbReference type="ChEBI" id="CHEBI:15377"/>
        <dbReference type="ChEBI" id="CHEBI:15378"/>
        <dbReference type="ChEBI" id="CHEBI:15379"/>
        <dbReference type="ChEBI" id="CHEBI:29033"/>
        <dbReference type="ChEBI" id="CHEBI:29034"/>
        <dbReference type="EC" id="7.1.1.9"/>
    </reaction>
</comment>
<dbReference type="InterPro" id="IPR034236">
    <property type="entry name" value="CuRO_CcO_Caa3_II"/>
</dbReference>
<sequence length="322" mass="34466">MEGPLQDALRPAGIQAEHIGSLWNFTLGLCALVFLLVVAACVTALWIAPRADAGTAPDLGSLARPERRVWRIIGWATAASALGLVALLVADAWTSRALARLPLADAVNIELTGHQWWWEARYLDADPARAFTTANELHIPVGRPVLVTLRADDVIHTLWIPNLQGKKDMIPGRTATLSLRADRPGTYRGQCAEFCGVQHALMALLVEAEPNADYEAWAAAQRSAAPAPVDALALRGREVFLNGNCASCHTVAGTAARGSRGPDLSHLASRRTIGAGMFPNNRGHLGGWIADPQALKPGVYMPPNSLPPADLQALLAYLETLK</sequence>
<keyword evidence="4" id="KW-0813">Transport</keyword>
<keyword evidence="8 12" id="KW-0408">Iron</keyword>
<keyword evidence="5 12" id="KW-0349">Heme</keyword>
<evidence type="ECO:0000256" key="2">
    <source>
        <dbReference type="ARBA" id="ARBA00004418"/>
    </source>
</evidence>